<comment type="caution">
    <text evidence="1">The sequence shown here is derived from an EMBL/GenBank/DDBJ whole genome shotgun (WGS) entry which is preliminary data.</text>
</comment>
<reference evidence="1" key="1">
    <citation type="submission" date="2023-04" db="EMBL/GenBank/DDBJ databases">
        <title>Ambrosiozyma monospora NBRC 10751.</title>
        <authorList>
            <person name="Ichikawa N."/>
            <person name="Sato H."/>
            <person name="Tonouchi N."/>
        </authorList>
    </citation>
    <scope>NUCLEOTIDE SEQUENCE</scope>
    <source>
        <strain evidence="1">NBRC 10751</strain>
    </source>
</reference>
<accession>A0ACB5TZY8</accession>
<evidence type="ECO:0000313" key="2">
    <source>
        <dbReference type="Proteomes" id="UP001165064"/>
    </source>
</evidence>
<evidence type="ECO:0000313" key="1">
    <source>
        <dbReference type="EMBL" id="GME98304.1"/>
    </source>
</evidence>
<dbReference type="EMBL" id="BSXS01010463">
    <property type="protein sequence ID" value="GME98304.1"/>
    <property type="molecule type" value="Genomic_DNA"/>
</dbReference>
<name>A0ACB5TZY8_AMBMO</name>
<dbReference type="Proteomes" id="UP001165064">
    <property type="component" value="Unassembled WGS sequence"/>
</dbReference>
<protein>
    <submittedName>
        <fullName evidence="1">Unnamed protein product</fullName>
    </submittedName>
</protein>
<proteinExistence type="predicted"/>
<organism evidence="1 2">
    <name type="scientific">Ambrosiozyma monospora</name>
    <name type="common">Yeast</name>
    <name type="synonym">Endomycopsis monosporus</name>
    <dbReference type="NCBI Taxonomy" id="43982"/>
    <lineage>
        <taxon>Eukaryota</taxon>
        <taxon>Fungi</taxon>
        <taxon>Dikarya</taxon>
        <taxon>Ascomycota</taxon>
        <taxon>Saccharomycotina</taxon>
        <taxon>Pichiomycetes</taxon>
        <taxon>Pichiales</taxon>
        <taxon>Pichiaceae</taxon>
        <taxon>Ambrosiozyma</taxon>
    </lineage>
</organism>
<sequence length="314" mass="35532">MGNQSISYVSICLADEAYSTALTENDTPLLSLAVDGKLTKVVNVVLHRFNYLRKSSVDVLQLLMLLRFYQTIAPEDSDGNSGEDGLVINDLVMTNGELVGLNFKFSSLNFYQSAPFFKTDIEKDRFTNLWCKLWYCLREMDLDYAVNFGRGPDIARYETNQGPAESTPTNNNVNDLVIEKFSVNRINRIKPISDALIDILKCVHSVDVQPKISEVDLKLQTLENMKRGLCALDINKTRLQLTDELCILLNINCVESCVNYYILLKLESLGTLESYMNRFNILLGLMVESYTFVFDAALRSVNELASYAFKNDAN</sequence>
<keyword evidence="2" id="KW-1185">Reference proteome</keyword>
<gene>
    <name evidence="1" type="ORF">Amon02_001045200</name>
</gene>